<gene>
    <name evidence="2" type="ORF">SAMN02927900_00693</name>
</gene>
<protein>
    <submittedName>
        <fullName evidence="2">Uncharacterized protein</fullName>
    </submittedName>
</protein>
<evidence type="ECO:0000313" key="3">
    <source>
        <dbReference type="Proteomes" id="UP000199542"/>
    </source>
</evidence>
<feature type="signal peptide" evidence="1">
    <location>
        <begin position="1"/>
        <end position="23"/>
    </location>
</feature>
<dbReference type="Gene3D" id="3.10.450.50">
    <property type="match status" value="1"/>
</dbReference>
<dbReference type="RefSeq" id="WP_092584254.1">
    <property type="nucleotide sequence ID" value="NZ_FMTM01000001.1"/>
</dbReference>
<dbReference type="InterPro" id="IPR032710">
    <property type="entry name" value="NTF2-like_dom_sf"/>
</dbReference>
<dbReference type="AlphaFoldDB" id="A0A1G4PLQ2"/>
<evidence type="ECO:0000313" key="2">
    <source>
        <dbReference type="EMBL" id="SCW33105.1"/>
    </source>
</evidence>
<feature type="chain" id="PRO_5011551084" evidence="1">
    <location>
        <begin position="24"/>
        <end position="193"/>
    </location>
</feature>
<proteinExistence type="predicted"/>
<name>A0A1G4PLQ2_9HYPH</name>
<keyword evidence="1" id="KW-0732">Signal</keyword>
<sequence>MKAFTFYGAVALLSLLAASPAFAANECPGASQMPWRDYRGGSLVAPTPEERRDVIDLLSQYAWTMDNRDFNGLAALFVDTGQYFHCDPGNVNAVLAVSAGSLANEFQKMFANLAASNSSATRVLSSILIGKRDGSTFEVAMTVQVTIETIGVSAAQLDYTARLYATITKDGDLMKFVILKVAPSQSGIQASAR</sequence>
<dbReference type="EMBL" id="FMTM01000001">
    <property type="protein sequence ID" value="SCW33105.1"/>
    <property type="molecule type" value="Genomic_DNA"/>
</dbReference>
<dbReference type="Proteomes" id="UP000199542">
    <property type="component" value="Unassembled WGS sequence"/>
</dbReference>
<evidence type="ECO:0000256" key="1">
    <source>
        <dbReference type="SAM" id="SignalP"/>
    </source>
</evidence>
<organism evidence="2 3">
    <name type="scientific">Rhizobium mongolense subsp. loessense</name>
    <dbReference type="NCBI Taxonomy" id="158890"/>
    <lineage>
        <taxon>Bacteria</taxon>
        <taxon>Pseudomonadati</taxon>
        <taxon>Pseudomonadota</taxon>
        <taxon>Alphaproteobacteria</taxon>
        <taxon>Hyphomicrobiales</taxon>
        <taxon>Rhizobiaceae</taxon>
        <taxon>Rhizobium/Agrobacterium group</taxon>
        <taxon>Rhizobium</taxon>
    </lineage>
</organism>
<reference evidence="2 3" key="1">
    <citation type="submission" date="2016-10" db="EMBL/GenBank/DDBJ databases">
        <authorList>
            <person name="de Groot N.N."/>
        </authorList>
    </citation>
    <scope>NUCLEOTIDE SEQUENCE [LARGE SCALE GENOMIC DNA]</scope>
    <source>
        <strain evidence="2 3">CGMCC 1.3401</strain>
    </source>
</reference>
<accession>A0A1G4PLQ2</accession>
<dbReference type="SUPFAM" id="SSF54427">
    <property type="entry name" value="NTF2-like"/>
    <property type="match status" value="1"/>
</dbReference>